<dbReference type="GO" id="GO:0000160">
    <property type="term" value="P:phosphorelay signal transduction system"/>
    <property type="evidence" value="ECO:0007669"/>
    <property type="project" value="InterPro"/>
</dbReference>
<reference evidence="8 9" key="1">
    <citation type="submission" date="2017-11" db="EMBL/GenBank/DDBJ databases">
        <title>Complete genome of a free-living desiccation-tolerant cyanobacterium and its photosynthetic adaptation to extreme terrestrial habitat.</title>
        <authorList>
            <person name="Shang J."/>
        </authorList>
    </citation>
    <scope>NUCLEOTIDE SEQUENCE [LARGE SCALE GENOMIC DNA]</scope>
    <source>
        <strain evidence="8 9">CCNUN1</strain>
        <plasmid evidence="9">pnfsy08</plasmid>
    </source>
</reference>
<keyword evidence="8" id="KW-0614">Plasmid</keyword>
<dbReference type="Pfam" id="PF00072">
    <property type="entry name" value="Response_reg"/>
    <property type="match status" value="1"/>
</dbReference>
<dbReference type="CDD" id="cd17535">
    <property type="entry name" value="REC_NarL-like"/>
    <property type="match status" value="1"/>
</dbReference>
<dbReference type="PROSITE" id="PS50110">
    <property type="entry name" value="RESPONSE_REGULATORY"/>
    <property type="match status" value="1"/>
</dbReference>
<organism evidence="8 9">
    <name type="scientific">Nostoc flagelliforme CCNUN1</name>
    <dbReference type="NCBI Taxonomy" id="2038116"/>
    <lineage>
        <taxon>Bacteria</taxon>
        <taxon>Bacillati</taxon>
        <taxon>Cyanobacteriota</taxon>
        <taxon>Cyanophyceae</taxon>
        <taxon>Nostocales</taxon>
        <taxon>Nostocaceae</taxon>
        <taxon>Nostoc</taxon>
    </lineage>
</organism>
<dbReference type="GO" id="GO:0003677">
    <property type="term" value="F:DNA binding"/>
    <property type="evidence" value="ECO:0007669"/>
    <property type="project" value="UniProtKB-KW"/>
</dbReference>
<keyword evidence="9" id="KW-1185">Reference proteome</keyword>
<keyword evidence="3 8" id="KW-0238">DNA-binding</keyword>
<dbReference type="EMBL" id="CP024793">
    <property type="protein sequence ID" value="AUB44223.1"/>
    <property type="molecule type" value="Genomic_DNA"/>
</dbReference>
<evidence type="ECO:0000313" key="8">
    <source>
        <dbReference type="EMBL" id="AUB44223.1"/>
    </source>
</evidence>
<dbReference type="SUPFAM" id="SSF46894">
    <property type="entry name" value="C-terminal effector domain of the bipartite response regulators"/>
    <property type="match status" value="1"/>
</dbReference>
<dbReference type="Gene3D" id="3.40.50.2300">
    <property type="match status" value="1"/>
</dbReference>
<dbReference type="PROSITE" id="PS50043">
    <property type="entry name" value="HTH_LUXR_2"/>
    <property type="match status" value="1"/>
</dbReference>
<dbReference type="InterPro" id="IPR001789">
    <property type="entry name" value="Sig_transdc_resp-reg_receiver"/>
</dbReference>
<dbReference type="InterPro" id="IPR039420">
    <property type="entry name" value="WalR-like"/>
</dbReference>
<evidence type="ECO:0000256" key="2">
    <source>
        <dbReference type="ARBA" id="ARBA00023015"/>
    </source>
</evidence>
<comment type="caution">
    <text evidence="5">Lacks conserved residue(s) required for the propagation of feature annotation.</text>
</comment>
<evidence type="ECO:0000256" key="4">
    <source>
        <dbReference type="ARBA" id="ARBA00023163"/>
    </source>
</evidence>
<dbReference type="SMART" id="SM00448">
    <property type="entry name" value="REC"/>
    <property type="match status" value="1"/>
</dbReference>
<dbReference type="InterPro" id="IPR011006">
    <property type="entry name" value="CheY-like_superfamily"/>
</dbReference>
<dbReference type="CDD" id="cd06170">
    <property type="entry name" value="LuxR_C_like"/>
    <property type="match status" value="1"/>
</dbReference>
<feature type="domain" description="HTH luxR-type" evidence="6">
    <location>
        <begin position="149"/>
        <end position="214"/>
    </location>
</feature>
<evidence type="ECO:0000256" key="5">
    <source>
        <dbReference type="PROSITE-ProRule" id="PRU00169"/>
    </source>
</evidence>
<dbReference type="SUPFAM" id="SSF52172">
    <property type="entry name" value="CheY-like"/>
    <property type="match status" value="1"/>
</dbReference>
<evidence type="ECO:0000256" key="1">
    <source>
        <dbReference type="ARBA" id="ARBA00022553"/>
    </source>
</evidence>
<evidence type="ECO:0000259" key="6">
    <source>
        <dbReference type="PROSITE" id="PS50043"/>
    </source>
</evidence>
<sequence>MIRIVIIEGQPLLRIGLVRAISQFTHPSMSVCGEADCEDEGIEMIAQTLPDIVLLNLDLPGMGGIEATIAIKRRFKCKVVILSTLADPEVVALALDSGADSYLLISSDLESLKLAIQDTHKGQGWVDPRVSKTFLASKRHQEKNHFIKGKKFGITLTITEIRTLKLIARGLSNEQIAEMQNVSLGTVKSCVYVINQKLEVRNRVQAIIRGILLGYLSYNTIILEAVSNEFTEPGISNFAAIRN</sequence>
<evidence type="ECO:0000313" key="9">
    <source>
        <dbReference type="Proteomes" id="UP000232003"/>
    </source>
</evidence>
<dbReference type="PANTHER" id="PTHR43214:SF24">
    <property type="entry name" value="TRANSCRIPTIONAL REGULATORY PROTEIN NARL-RELATED"/>
    <property type="match status" value="1"/>
</dbReference>
<dbReference type="AlphaFoldDB" id="A0A2K8T9F5"/>
<protein>
    <submittedName>
        <fullName evidence="8">DNA-binding response regulator, NarL/FixJ family, containings REC and HTH domains</fullName>
    </submittedName>
</protein>
<geneLocation type="plasmid" evidence="9">
    <name>pnfsy08</name>
</geneLocation>
<dbReference type="RefSeq" id="WP_100904033.1">
    <property type="nucleotide sequence ID" value="NZ_CAWNNC010000009.1"/>
</dbReference>
<dbReference type="InterPro" id="IPR058245">
    <property type="entry name" value="NreC/VraR/RcsB-like_REC"/>
</dbReference>
<proteinExistence type="predicted"/>
<dbReference type="Pfam" id="PF00196">
    <property type="entry name" value="GerE"/>
    <property type="match status" value="1"/>
</dbReference>
<dbReference type="SMART" id="SM00421">
    <property type="entry name" value="HTH_LUXR"/>
    <property type="match status" value="1"/>
</dbReference>
<dbReference type="Proteomes" id="UP000232003">
    <property type="component" value="Plasmid pNFSY08"/>
</dbReference>
<dbReference type="InterPro" id="IPR000792">
    <property type="entry name" value="Tscrpt_reg_LuxR_C"/>
</dbReference>
<name>A0A2K8T9F5_9NOSO</name>
<keyword evidence="2" id="KW-0805">Transcription regulation</keyword>
<dbReference type="InterPro" id="IPR016032">
    <property type="entry name" value="Sig_transdc_resp-reg_C-effctor"/>
</dbReference>
<feature type="domain" description="Response regulatory" evidence="7">
    <location>
        <begin position="3"/>
        <end position="120"/>
    </location>
</feature>
<keyword evidence="4" id="KW-0804">Transcription</keyword>
<dbReference type="OrthoDB" id="275810at2"/>
<evidence type="ECO:0000256" key="3">
    <source>
        <dbReference type="ARBA" id="ARBA00023125"/>
    </source>
</evidence>
<dbReference type="KEGG" id="nfl:COO91_10446"/>
<keyword evidence="1" id="KW-0597">Phosphoprotein</keyword>
<accession>A0A2K8T9F5</accession>
<dbReference type="PRINTS" id="PR00038">
    <property type="entry name" value="HTHLUXR"/>
</dbReference>
<gene>
    <name evidence="8" type="ORF">COO91_10446</name>
</gene>
<dbReference type="GO" id="GO:0006355">
    <property type="term" value="P:regulation of DNA-templated transcription"/>
    <property type="evidence" value="ECO:0007669"/>
    <property type="project" value="InterPro"/>
</dbReference>
<evidence type="ECO:0000259" key="7">
    <source>
        <dbReference type="PROSITE" id="PS50110"/>
    </source>
</evidence>
<dbReference type="PANTHER" id="PTHR43214">
    <property type="entry name" value="TWO-COMPONENT RESPONSE REGULATOR"/>
    <property type="match status" value="1"/>
</dbReference>